<name>A0A370U5W7_9GAMM</name>
<dbReference type="RefSeq" id="WP_115469094.1">
    <property type="nucleotide sequence ID" value="NZ_QKRA01000009.1"/>
</dbReference>
<protein>
    <recommendedName>
        <fullName evidence="1">cyclic-guanylate-specific phosphodiesterase</fullName>
        <ecNumber evidence="1">3.1.4.52</ecNumber>
    </recommendedName>
</protein>
<evidence type="ECO:0000256" key="1">
    <source>
        <dbReference type="ARBA" id="ARBA00012282"/>
    </source>
</evidence>
<dbReference type="SUPFAM" id="SSF141868">
    <property type="entry name" value="EAL domain-like"/>
    <property type="match status" value="1"/>
</dbReference>
<keyword evidence="2" id="KW-0973">c-di-GMP</keyword>
<organism evidence="5 6">
    <name type="scientific">Marinomonas piezotolerans</name>
    <dbReference type="NCBI Taxonomy" id="2213058"/>
    <lineage>
        <taxon>Bacteria</taxon>
        <taxon>Pseudomonadati</taxon>
        <taxon>Pseudomonadota</taxon>
        <taxon>Gammaproteobacteria</taxon>
        <taxon>Oceanospirillales</taxon>
        <taxon>Oceanospirillaceae</taxon>
        <taxon>Marinomonas</taxon>
    </lineage>
</organism>
<evidence type="ECO:0000313" key="5">
    <source>
        <dbReference type="EMBL" id="RDL43143.1"/>
    </source>
</evidence>
<evidence type="ECO:0000259" key="4">
    <source>
        <dbReference type="PROSITE" id="PS50887"/>
    </source>
</evidence>
<evidence type="ECO:0000256" key="2">
    <source>
        <dbReference type="ARBA" id="ARBA00022636"/>
    </source>
</evidence>
<dbReference type="OrthoDB" id="9804951at2"/>
<dbReference type="GO" id="GO:0071111">
    <property type="term" value="F:cyclic-guanylate-specific phosphodiesterase activity"/>
    <property type="evidence" value="ECO:0007669"/>
    <property type="project" value="UniProtKB-EC"/>
</dbReference>
<proteinExistence type="predicted"/>
<dbReference type="FunFam" id="3.20.20.450:FF:000001">
    <property type="entry name" value="Cyclic di-GMP phosphodiesterase yahA"/>
    <property type="match status" value="1"/>
</dbReference>
<dbReference type="InterPro" id="IPR052155">
    <property type="entry name" value="Biofilm_reg_signaling"/>
</dbReference>
<accession>A0A370U5W7</accession>
<dbReference type="PANTHER" id="PTHR44757">
    <property type="entry name" value="DIGUANYLATE CYCLASE DGCP"/>
    <property type="match status" value="1"/>
</dbReference>
<evidence type="ECO:0000259" key="3">
    <source>
        <dbReference type="PROSITE" id="PS50883"/>
    </source>
</evidence>
<sequence>MSEEVPQKSLSSSSPVWVIDLLHGSVSWSNLVARQKFGYVLGDGQNGSTLNDPELQSQIISFARCAGSDSSLAFHWHMSDVEGTLHRCDAKLISLGAQQVGVSVRAFPCQQERVLPQNSKMIGPNFETFQSLAFMTFTATGRTLSFSHKAAELFPNVRHLSELFAVSSAAKSFKQRLEESGHLEQEIRLSTLSGVRWYRIEAHIDRINDRIQLFAQDIQSLRDYEVDLYRLQNYDSLTHLPNRYLLYQQLEKAQVTAKKRDRMFGILYLDLDGFKIVNDTFGHRIGDQLLQSVSDRIKATIPSRSCLYRLGGDEFVVVMEHIQELDELESIAKAIGTTGLEPYPVSDMEMLITTSIGIACYPMHGVDTDSLLKNADAAMYQSKEAAHNGYRVYNEVMSESFRAYLTLGGGLRTAIEECQFELYYQPKIRLSDEFTVGAEALLRWRHPELGMISPDRFIPIAEESGLILPLGEWVIREACRQLKAWQMQGLEQVSVSVNLSSRQFMHPDLVEMVRSALDETGVDPKYLELELTESMLMADANETVEKLHAFRKMGLNLSIDDFGTGYSSLAYLKKFPIQTLKIDRSFVQDLGVDAIVKATIAMANSLNLKVIAEGVENRQQIDALVGYECQEVQGFLFAKPMASDEFSAYMQQSNAPHQPALQVIM</sequence>
<comment type="caution">
    <text evidence="5">The sequence shown here is derived from an EMBL/GenBank/DDBJ whole genome shotgun (WGS) entry which is preliminary data.</text>
</comment>
<dbReference type="InterPro" id="IPR000160">
    <property type="entry name" value="GGDEF_dom"/>
</dbReference>
<gene>
    <name evidence="5" type="ORF">DN730_15665</name>
</gene>
<dbReference type="Gene3D" id="3.30.70.270">
    <property type="match status" value="1"/>
</dbReference>
<dbReference type="SMART" id="SM00267">
    <property type="entry name" value="GGDEF"/>
    <property type="match status" value="1"/>
</dbReference>
<dbReference type="EMBL" id="QKRA01000009">
    <property type="protein sequence ID" value="RDL43143.1"/>
    <property type="molecule type" value="Genomic_DNA"/>
</dbReference>
<dbReference type="CDD" id="cd01949">
    <property type="entry name" value="GGDEF"/>
    <property type="match status" value="1"/>
</dbReference>
<dbReference type="SMART" id="SM00052">
    <property type="entry name" value="EAL"/>
    <property type="match status" value="1"/>
</dbReference>
<dbReference type="Gene3D" id="3.20.20.450">
    <property type="entry name" value="EAL domain"/>
    <property type="match status" value="1"/>
</dbReference>
<evidence type="ECO:0000313" key="6">
    <source>
        <dbReference type="Proteomes" id="UP000254326"/>
    </source>
</evidence>
<dbReference type="PANTHER" id="PTHR44757:SF2">
    <property type="entry name" value="BIOFILM ARCHITECTURE MAINTENANCE PROTEIN MBAA"/>
    <property type="match status" value="1"/>
</dbReference>
<dbReference type="EC" id="3.1.4.52" evidence="1"/>
<reference evidence="5 6" key="1">
    <citation type="submission" date="2018-06" db="EMBL/GenBank/DDBJ databases">
        <title>Marinomonas sp. YLB-05 draft genome sequence.</title>
        <authorList>
            <person name="Yu L."/>
            <person name="Tang X."/>
        </authorList>
    </citation>
    <scope>NUCLEOTIDE SEQUENCE [LARGE SCALE GENOMIC DNA]</scope>
    <source>
        <strain evidence="5 6">YLB-05</strain>
    </source>
</reference>
<dbReference type="SUPFAM" id="SSF55073">
    <property type="entry name" value="Nucleotide cyclase"/>
    <property type="match status" value="1"/>
</dbReference>
<dbReference type="NCBIfam" id="TIGR00254">
    <property type="entry name" value="GGDEF"/>
    <property type="match status" value="1"/>
</dbReference>
<dbReference type="PROSITE" id="PS50887">
    <property type="entry name" value="GGDEF"/>
    <property type="match status" value="1"/>
</dbReference>
<dbReference type="InterPro" id="IPR001633">
    <property type="entry name" value="EAL_dom"/>
</dbReference>
<dbReference type="Proteomes" id="UP000254326">
    <property type="component" value="Unassembled WGS sequence"/>
</dbReference>
<feature type="domain" description="GGDEF" evidence="4">
    <location>
        <begin position="262"/>
        <end position="395"/>
    </location>
</feature>
<dbReference type="AlphaFoldDB" id="A0A370U5W7"/>
<keyword evidence="6" id="KW-1185">Reference proteome</keyword>
<dbReference type="PROSITE" id="PS50883">
    <property type="entry name" value="EAL"/>
    <property type="match status" value="1"/>
</dbReference>
<dbReference type="Pfam" id="PF00990">
    <property type="entry name" value="GGDEF"/>
    <property type="match status" value="1"/>
</dbReference>
<dbReference type="InterPro" id="IPR043128">
    <property type="entry name" value="Rev_trsase/Diguanyl_cyclase"/>
</dbReference>
<dbReference type="InterPro" id="IPR029787">
    <property type="entry name" value="Nucleotide_cyclase"/>
</dbReference>
<dbReference type="Pfam" id="PF00563">
    <property type="entry name" value="EAL"/>
    <property type="match status" value="1"/>
</dbReference>
<dbReference type="InterPro" id="IPR035919">
    <property type="entry name" value="EAL_sf"/>
</dbReference>
<dbReference type="CDD" id="cd01948">
    <property type="entry name" value="EAL"/>
    <property type="match status" value="1"/>
</dbReference>
<feature type="domain" description="EAL" evidence="3">
    <location>
        <begin position="404"/>
        <end position="654"/>
    </location>
</feature>